<accession>A0ACD5VNT9</accession>
<sequence>MQVTSELAADDAGGGGRQGEIHRHAEGAEQPRRRDPLMEPPNYDSDYDLEEDDEQFKKNVDSTKNDLVENTKNRKFKLGMVFFNVQEVRDVVSMYHVRERRKIKKKRNNIVRVEAMCVPGCPWKFVATRDSRIEGFVISRLNDVHTCDRVWEVKEPTRPFIAKQIMEEIRDNENITLKSLAKKVQKRCNMPPNIFKLARAKFTALKKIRGDEIAQYDQLWD</sequence>
<keyword evidence="2" id="KW-1185">Reference proteome</keyword>
<dbReference type="Proteomes" id="UP001732700">
    <property type="component" value="Chromosome 3C"/>
</dbReference>
<reference evidence="1" key="1">
    <citation type="submission" date="2021-05" db="EMBL/GenBank/DDBJ databases">
        <authorList>
            <person name="Scholz U."/>
            <person name="Mascher M."/>
            <person name="Fiebig A."/>
        </authorList>
    </citation>
    <scope>NUCLEOTIDE SEQUENCE [LARGE SCALE GENOMIC DNA]</scope>
</reference>
<protein>
    <submittedName>
        <fullName evidence="1">Uncharacterized protein</fullName>
    </submittedName>
</protein>
<dbReference type="EnsemblPlants" id="AVESA.00010b.r2.3CG0492520.1">
    <property type="protein sequence ID" value="AVESA.00010b.r2.3CG0492520.1.CDS"/>
    <property type="gene ID" value="AVESA.00010b.r2.3CG0492520"/>
</dbReference>
<name>A0ACD5VNT9_AVESA</name>
<organism evidence="1 2">
    <name type="scientific">Avena sativa</name>
    <name type="common">Oat</name>
    <dbReference type="NCBI Taxonomy" id="4498"/>
    <lineage>
        <taxon>Eukaryota</taxon>
        <taxon>Viridiplantae</taxon>
        <taxon>Streptophyta</taxon>
        <taxon>Embryophyta</taxon>
        <taxon>Tracheophyta</taxon>
        <taxon>Spermatophyta</taxon>
        <taxon>Magnoliopsida</taxon>
        <taxon>Liliopsida</taxon>
        <taxon>Poales</taxon>
        <taxon>Poaceae</taxon>
        <taxon>BOP clade</taxon>
        <taxon>Pooideae</taxon>
        <taxon>Poodae</taxon>
        <taxon>Poeae</taxon>
        <taxon>Poeae Chloroplast Group 1 (Aveneae type)</taxon>
        <taxon>Aveninae</taxon>
        <taxon>Avena</taxon>
    </lineage>
</organism>
<proteinExistence type="predicted"/>
<evidence type="ECO:0000313" key="1">
    <source>
        <dbReference type="EnsemblPlants" id="AVESA.00010b.r2.3CG0492520.1.CDS"/>
    </source>
</evidence>
<reference evidence="1" key="2">
    <citation type="submission" date="2025-09" db="UniProtKB">
        <authorList>
            <consortium name="EnsemblPlants"/>
        </authorList>
    </citation>
    <scope>IDENTIFICATION</scope>
</reference>
<evidence type="ECO:0000313" key="2">
    <source>
        <dbReference type="Proteomes" id="UP001732700"/>
    </source>
</evidence>